<gene>
    <name evidence="1" type="ORF">FOF52_04150</name>
</gene>
<dbReference type="EMBL" id="CP051627">
    <property type="protein sequence ID" value="UPT20257.1"/>
    <property type="molecule type" value="Genomic_DNA"/>
</dbReference>
<organism evidence="1 2">
    <name type="scientific">Thermobifida alba</name>
    <name type="common">Thermomonospora alba</name>
    <dbReference type="NCBI Taxonomy" id="53522"/>
    <lineage>
        <taxon>Bacteria</taxon>
        <taxon>Bacillati</taxon>
        <taxon>Actinomycetota</taxon>
        <taxon>Actinomycetes</taxon>
        <taxon>Streptosporangiales</taxon>
        <taxon>Nocardiopsidaceae</taxon>
        <taxon>Thermobifida</taxon>
    </lineage>
</organism>
<dbReference type="RefSeq" id="WP_248592509.1">
    <property type="nucleotide sequence ID" value="NZ_BAABEB010000012.1"/>
</dbReference>
<dbReference type="Proteomes" id="UP000832041">
    <property type="component" value="Chromosome"/>
</dbReference>
<proteinExistence type="predicted"/>
<dbReference type="InterPro" id="IPR058303">
    <property type="entry name" value="DUF7990"/>
</dbReference>
<evidence type="ECO:0000313" key="2">
    <source>
        <dbReference type="Proteomes" id="UP000832041"/>
    </source>
</evidence>
<protein>
    <recommendedName>
        <fullName evidence="3">DNA helicase</fullName>
    </recommendedName>
</protein>
<dbReference type="NCBIfam" id="NF041419">
    <property type="entry name" value="CC_star_Cory"/>
    <property type="match status" value="1"/>
</dbReference>
<dbReference type="InterPro" id="IPR047717">
    <property type="entry name" value="CC_star_Cory"/>
</dbReference>
<name>A0ABY4KXU5_THEAE</name>
<sequence>MTPARRGRLARAWRRVEAVHEEWFAARWRQALRREDRRRADAFRAVLLLRSLGVDDPASYETLDLIPYLVADLHEWHRRMGRERFGDPGVCC</sequence>
<keyword evidence="2" id="KW-1185">Reference proteome</keyword>
<dbReference type="Pfam" id="PF25952">
    <property type="entry name" value="DUF7990"/>
    <property type="match status" value="1"/>
</dbReference>
<evidence type="ECO:0008006" key="3">
    <source>
        <dbReference type="Google" id="ProtNLM"/>
    </source>
</evidence>
<accession>A0ABY4KXU5</accession>
<reference evidence="1 2" key="1">
    <citation type="submission" date="2020-04" db="EMBL/GenBank/DDBJ databases">
        <title>Thermobifida alba genome sequencing and assembly.</title>
        <authorList>
            <person name="Luzics S."/>
            <person name="Horvath B."/>
            <person name="Nagy I."/>
            <person name="Toth A."/>
            <person name="Nagy I."/>
            <person name="Kukolya J."/>
        </authorList>
    </citation>
    <scope>NUCLEOTIDE SEQUENCE [LARGE SCALE GENOMIC DNA]</scope>
    <source>
        <strain evidence="1 2">DSM 43795</strain>
    </source>
</reference>
<evidence type="ECO:0000313" key="1">
    <source>
        <dbReference type="EMBL" id="UPT20257.1"/>
    </source>
</evidence>